<sequence length="132" mass="13455">MTGRTAPLVAAAYAVAAAVLACGVAYPFAAEALRPGPVAATLPTVLRSAGWAAGPAAALLLAARWAGRRPLAAWAALVGGLLVLALGFALYASALQSPRAFAPAVALRFVPLRQLAAAAFVVWAVWIARRVR</sequence>
<gene>
    <name evidence="2" type="ORF">RM540_04480</name>
</gene>
<evidence type="ECO:0000313" key="3">
    <source>
        <dbReference type="Proteomes" id="UP001267426"/>
    </source>
</evidence>
<dbReference type="EMBL" id="JAVRHT010000007">
    <property type="protein sequence ID" value="MDT0630998.1"/>
    <property type="molecule type" value="Genomic_DNA"/>
</dbReference>
<accession>A0ABU3BP13</accession>
<keyword evidence="1" id="KW-0812">Transmembrane</keyword>
<dbReference type="RefSeq" id="WP_311662336.1">
    <property type="nucleotide sequence ID" value="NZ_JAVRHT010000007.1"/>
</dbReference>
<evidence type="ECO:0000256" key="1">
    <source>
        <dbReference type="SAM" id="Phobius"/>
    </source>
</evidence>
<evidence type="ECO:0000313" key="2">
    <source>
        <dbReference type="EMBL" id="MDT0630998.1"/>
    </source>
</evidence>
<keyword evidence="1" id="KW-1133">Transmembrane helix</keyword>
<evidence type="ECO:0008006" key="4">
    <source>
        <dbReference type="Google" id="ProtNLM"/>
    </source>
</evidence>
<keyword evidence="1" id="KW-0472">Membrane</keyword>
<comment type="caution">
    <text evidence="2">The sequence shown here is derived from an EMBL/GenBank/DDBJ whole genome shotgun (WGS) entry which is preliminary data.</text>
</comment>
<feature type="transmembrane region" description="Helical" evidence="1">
    <location>
        <begin position="106"/>
        <end position="128"/>
    </location>
</feature>
<feature type="transmembrane region" description="Helical" evidence="1">
    <location>
        <begin position="49"/>
        <end position="67"/>
    </location>
</feature>
<dbReference type="PROSITE" id="PS51257">
    <property type="entry name" value="PROKAR_LIPOPROTEIN"/>
    <property type="match status" value="1"/>
</dbReference>
<name>A0ABU3BP13_9BACT</name>
<reference evidence="2 3" key="1">
    <citation type="submission" date="2023-09" db="EMBL/GenBank/DDBJ databases">
        <authorList>
            <person name="Rey-Velasco X."/>
        </authorList>
    </citation>
    <scope>NUCLEOTIDE SEQUENCE [LARGE SCALE GENOMIC DNA]</scope>
    <source>
        <strain evidence="2 3">F394</strain>
    </source>
</reference>
<dbReference type="Proteomes" id="UP001267426">
    <property type="component" value="Unassembled WGS sequence"/>
</dbReference>
<protein>
    <recommendedName>
        <fullName evidence="4">DUF4149 domain-containing protein</fullName>
    </recommendedName>
</protein>
<keyword evidence="3" id="KW-1185">Reference proteome</keyword>
<organism evidence="2 3">
    <name type="scientific">Rubrivirga litoralis</name>
    <dbReference type="NCBI Taxonomy" id="3075598"/>
    <lineage>
        <taxon>Bacteria</taxon>
        <taxon>Pseudomonadati</taxon>
        <taxon>Rhodothermota</taxon>
        <taxon>Rhodothermia</taxon>
        <taxon>Rhodothermales</taxon>
        <taxon>Rubricoccaceae</taxon>
        <taxon>Rubrivirga</taxon>
    </lineage>
</organism>
<proteinExistence type="predicted"/>
<feature type="transmembrane region" description="Helical" evidence="1">
    <location>
        <begin position="74"/>
        <end position="94"/>
    </location>
</feature>